<dbReference type="InterPro" id="IPR001736">
    <property type="entry name" value="PLipase_D/transphosphatidylase"/>
</dbReference>
<name>A0ABX0AAM0_9GAMM</name>
<evidence type="ECO:0000313" key="2">
    <source>
        <dbReference type="EMBL" id="NDK38597.1"/>
    </source>
</evidence>
<dbReference type="Pfam" id="PF13091">
    <property type="entry name" value="PLDc_2"/>
    <property type="match status" value="2"/>
</dbReference>
<dbReference type="CDD" id="cd09159">
    <property type="entry name" value="PLDc_ybhO_like_2"/>
    <property type="match status" value="1"/>
</dbReference>
<reference evidence="2 3" key="1">
    <citation type="submission" date="2018-07" db="EMBL/GenBank/DDBJ databases">
        <title>Whole genome Sequencing of Pseudoxanthomonas gei KCTC 32298 (T).</title>
        <authorList>
            <person name="Kumar S."/>
            <person name="Bansal K."/>
            <person name="Kaur A."/>
            <person name="Patil P."/>
            <person name="Sharma S."/>
            <person name="Patil P.B."/>
        </authorList>
    </citation>
    <scope>NUCLEOTIDE SEQUENCE [LARGE SCALE GENOMIC DNA]</scope>
    <source>
        <strain evidence="2 3">KCTC 32298</strain>
    </source>
</reference>
<evidence type="ECO:0000259" key="1">
    <source>
        <dbReference type="PROSITE" id="PS50035"/>
    </source>
</evidence>
<dbReference type="PANTHER" id="PTHR21248">
    <property type="entry name" value="CARDIOLIPIN SYNTHASE"/>
    <property type="match status" value="1"/>
</dbReference>
<dbReference type="SMART" id="SM00155">
    <property type="entry name" value="PLDc"/>
    <property type="match status" value="2"/>
</dbReference>
<dbReference type="Proteomes" id="UP001429354">
    <property type="component" value="Unassembled WGS sequence"/>
</dbReference>
<proteinExistence type="predicted"/>
<keyword evidence="3" id="KW-1185">Reference proteome</keyword>
<dbReference type="InterPro" id="IPR025202">
    <property type="entry name" value="PLD-like_dom"/>
</dbReference>
<feature type="domain" description="PLD phosphodiesterase" evidence="1">
    <location>
        <begin position="157"/>
        <end position="184"/>
    </location>
</feature>
<dbReference type="RefSeq" id="WP_162349404.1">
    <property type="nucleotide sequence ID" value="NZ_QOVG01000004.1"/>
</dbReference>
<dbReference type="PROSITE" id="PS50035">
    <property type="entry name" value="PLD"/>
    <property type="match status" value="2"/>
</dbReference>
<dbReference type="EMBL" id="QOVG01000004">
    <property type="protein sequence ID" value="NDK38597.1"/>
    <property type="molecule type" value="Genomic_DNA"/>
</dbReference>
<dbReference type="CDD" id="cd09110">
    <property type="entry name" value="PLDc_CLS_1"/>
    <property type="match status" value="1"/>
</dbReference>
<sequence length="421" mass="47143">MAWTIVITVLVTVLCVVLAMNFATPEKKMEKPVPHHYAITDPEFRREMSVMLGPTIVAGNRVQSLQDGDEIFPAMLEAIRGAKTSITFETYIYWSGEIGKEFTDALAERAKAGVPVSVIVDWAGSIKMDDDLLDEMRTAGVRIQHYRPLHWYTLSRINNRTHRKLLVVDGRIGFTGGVGIADQWTGHAQDPEHWRDSHFRVDGPAVAQIQAAFNDNWIKTTGEVLNGPAYFPHIEPQGDVAGHLFIASPSGGSESMHLMYLMAIAAAGESIDLAASYFVPDDLIKQALLAARQRGVRVRILLPGPNIDSDAVRLASRAGWGDLLLAGMEISEYQPTMLHTKMLIVDRELVSVGSTNFDIRSFRLNDEASLNLYDRAFAEEMTDVFEADLRHAKRYTHEMWQARPLKEKLMEKFILPLKSQL</sequence>
<dbReference type="SUPFAM" id="SSF56024">
    <property type="entry name" value="Phospholipase D/nuclease"/>
    <property type="match status" value="2"/>
</dbReference>
<dbReference type="PANTHER" id="PTHR21248:SF22">
    <property type="entry name" value="PHOSPHOLIPASE D"/>
    <property type="match status" value="1"/>
</dbReference>
<dbReference type="Gene3D" id="3.30.870.10">
    <property type="entry name" value="Endonuclease Chain A"/>
    <property type="match status" value="2"/>
</dbReference>
<evidence type="ECO:0000313" key="3">
    <source>
        <dbReference type="Proteomes" id="UP001429354"/>
    </source>
</evidence>
<organism evidence="2 3">
    <name type="scientific">Pseudoxanthomonas gei</name>
    <dbReference type="NCBI Taxonomy" id="1383030"/>
    <lineage>
        <taxon>Bacteria</taxon>
        <taxon>Pseudomonadati</taxon>
        <taxon>Pseudomonadota</taxon>
        <taxon>Gammaproteobacteria</taxon>
        <taxon>Lysobacterales</taxon>
        <taxon>Lysobacteraceae</taxon>
        <taxon>Pseudoxanthomonas</taxon>
    </lineage>
</organism>
<protein>
    <submittedName>
        <fullName evidence="2">Cardiolipin synthase B</fullName>
    </submittedName>
</protein>
<accession>A0ABX0AAM0</accession>
<gene>
    <name evidence="2" type="ORF">DT603_07050</name>
</gene>
<feature type="domain" description="PLD phosphodiesterase" evidence="1">
    <location>
        <begin position="334"/>
        <end position="361"/>
    </location>
</feature>
<comment type="caution">
    <text evidence="2">The sequence shown here is derived from an EMBL/GenBank/DDBJ whole genome shotgun (WGS) entry which is preliminary data.</text>
</comment>